<name>A0A316TT91_9BACT</name>
<dbReference type="RefSeq" id="WP_109644325.1">
    <property type="nucleotide sequence ID" value="NZ_QGGB01000002.1"/>
</dbReference>
<evidence type="ECO:0000313" key="1">
    <source>
        <dbReference type="EMBL" id="PWN07813.1"/>
    </source>
</evidence>
<dbReference type="EMBL" id="QGGB01000002">
    <property type="protein sequence ID" value="PWN07813.1"/>
    <property type="molecule type" value="Genomic_DNA"/>
</dbReference>
<dbReference type="InterPro" id="IPR003737">
    <property type="entry name" value="GlcNAc_PI_deacetylase-related"/>
</dbReference>
<dbReference type="Pfam" id="PF02585">
    <property type="entry name" value="PIG-L"/>
    <property type="match status" value="1"/>
</dbReference>
<dbReference type="OrthoDB" id="9790023at2"/>
<keyword evidence="2" id="KW-1185">Reference proteome</keyword>
<accession>A0A316TT91</accession>
<dbReference type="AlphaFoldDB" id="A0A316TT91"/>
<dbReference type="PANTHER" id="PTHR12993:SF30">
    <property type="entry name" value="N-ACETYL-ALPHA-D-GLUCOSAMINYL L-MALATE DEACETYLASE 1"/>
    <property type="match status" value="1"/>
</dbReference>
<dbReference type="SUPFAM" id="SSF102588">
    <property type="entry name" value="LmbE-like"/>
    <property type="match status" value="1"/>
</dbReference>
<dbReference type="PANTHER" id="PTHR12993">
    <property type="entry name" value="N-ACETYLGLUCOSAMINYL-PHOSPHATIDYLINOSITOL DE-N-ACETYLASE-RELATED"/>
    <property type="match status" value="1"/>
</dbReference>
<dbReference type="InterPro" id="IPR024078">
    <property type="entry name" value="LmbE-like_dom_sf"/>
</dbReference>
<dbReference type="GO" id="GO:0016811">
    <property type="term" value="F:hydrolase activity, acting on carbon-nitrogen (but not peptide) bonds, in linear amides"/>
    <property type="evidence" value="ECO:0007669"/>
    <property type="project" value="TreeGrafter"/>
</dbReference>
<sequence>MIELNLPESKERGLNILCLGAHCDDIEIGCGGTVLKLLEKYSVEKVTWVVFCSNEIRKQEAEVSANEFLASVPDKDIRVMSYRDGFLPDSWTKVKEEFESLKKEFNPDLIFTHTRQDRHQDHRTIHELTWNTFRNHMILEYEIPKYDGDLGNPNLFVPLDEQTVDQKNGILFSSFQSQLEKHWFDRELITSMMRVRGIECASKTKYAEAFYSRKICI</sequence>
<protein>
    <submittedName>
        <fullName evidence="1">PIG-L domain-containing protein</fullName>
    </submittedName>
</protein>
<dbReference type="Proteomes" id="UP000245533">
    <property type="component" value="Unassembled WGS sequence"/>
</dbReference>
<evidence type="ECO:0000313" key="2">
    <source>
        <dbReference type="Proteomes" id="UP000245533"/>
    </source>
</evidence>
<gene>
    <name evidence="1" type="ORF">DDZ15_02025</name>
</gene>
<dbReference type="Gene3D" id="3.40.50.10320">
    <property type="entry name" value="LmbE-like"/>
    <property type="match status" value="1"/>
</dbReference>
<organism evidence="1 2">
    <name type="scientific">Rhodohalobacter mucosus</name>
    <dbReference type="NCBI Taxonomy" id="2079485"/>
    <lineage>
        <taxon>Bacteria</taxon>
        <taxon>Pseudomonadati</taxon>
        <taxon>Balneolota</taxon>
        <taxon>Balneolia</taxon>
        <taxon>Balneolales</taxon>
        <taxon>Balneolaceae</taxon>
        <taxon>Rhodohalobacter</taxon>
    </lineage>
</organism>
<comment type="caution">
    <text evidence="1">The sequence shown here is derived from an EMBL/GenBank/DDBJ whole genome shotgun (WGS) entry which is preliminary data.</text>
</comment>
<proteinExistence type="predicted"/>
<reference evidence="1 2" key="1">
    <citation type="submission" date="2018-05" db="EMBL/GenBank/DDBJ databases">
        <title>Rhodohalobacter halophilus gen. nov., sp. nov., a moderately halophilic member of the family Balneolaceae.</title>
        <authorList>
            <person name="Liu Z.-W."/>
        </authorList>
    </citation>
    <scope>NUCLEOTIDE SEQUENCE [LARGE SCALE GENOMIC DNA]</scope>
    <source>
        <strain evidence="1 2">8A47</strain>
    </source>
</reference>